<feature type="domain" description="DUF4347" evidence="3">
    <location>
        <begin position="148"/>
        <end position="311"/>
    </location>
</feature>
<evidence type="ECO:0000259" key="3">
    <source>
        <dbReference type="Pfam" id="PF14252"/>
    </source>
</evidence>
<organism evidence="4 5">
    <name type="scientific">Paraburkholderia pallida</name>
    <dbReference type="NCBI Taxonomy" id="2547399"/>
    <lineage>
        <taxon>Bacteria</taxon>
        <taxon>Pseudomonadati</taxon>
        <taxon>Pseudomonadota</taxon>
        <taxon>Betaproteobacteria</taxon>
        <taxon>Burkholderiales</taxon>
        <taxon>Burkholderiaceae</taxon>
        <taxon>Paraburkholderia</taxon>
    </lineage>
</organism>
<proteinExistence type="predicted"/>
<evidence type="ECO:0000256" key="1">
    <source>
        <dbReference type="SAM" id="MobiDB-lite"/>
    </source>
</evidence>
<evidence type="ECO:0000256" key="2">
    <source>
        <dbReference type="SAM" id="SignalP"/>
    </source>
</evidence>
<feature type="compositionally biased region" description="Low complexity" evidence="1">
    <location>
        <begin position="2739"/>
        <end position="2748"/>
    </location>
</feature>
<dbReference type="KEGG" id="ppai:E1956_37975"/>
<dbReference type="Proteomes" id="UP000295727">
    <property type="component" value="Chromosome 4"/>
</dbReference>
<dbReference type="RefSeq" id="WP_134758491.1">
    <property type="nucleotide sequence ID" value="NZ_CP038151.1"/>
</dbReference>
<dbReference type="GO" id="GO:0016020">
    <property type="term" value="C:membrane"/>
    <property type="evidence" value="ECO:0007669"/>
    <property type="project" value="InterPro"/>
</dbReference>
<dbReference type="Pfam" id="PF14252">
    <property type="entry name" value="DUF4347"/>
    <property type="match status" value="1"/>
</dbReference>
<dbReference type="SUPFAM" id="SSF49313">
    <property type="entry name" value="Cadherin-like"/>
    <property type="match status" value="1"/>
</dbReference>
<feature type="compositionally biased region" description="Polar residues" evidence="1">
    <location>
        <begin position="2721"/>
        <end position="2732"/>
    </location>
</feature>
<accession>A0A4V1B0J4</accession>
<feature type="signal peptide" evidence="2">
    <location>
        <begin position="1"/>
        <end position="20"/>
    </location>
</feature>
<dbReference type="OrthoDB" id="6091599at2"/>
<dbReference type="InterPro" id="IPR025592">
    <property type="entry name" value="DUF4347"/>
</dbReference>
<dbReference type="InterPro" id="IPR015919">
    <property type="entry name" value="Cadherin-like_sf"/>
</dbReference>
<dbReference type="EMBL" id="CP038151">
    <property type="protein sequence ID" value="QBR02983.1"/>
    <property type="molecule type" value="Genomic_DNA"/>
</dbReference>
<feature type="region of interest" description="Disordered" evidence="1">
    <location>
        <begin position="2718"/>
        <end position="2754"/>
    </location>
</feature>
<gene>
    <name evidence="4" type="ORF">E1956_37975</name>
</gene>
<feature type="region of interest" description="Disordered" evidence="1">
    <location>
        <begin position="2907"/>
        <end position="2936"/>
    </location>
</feature>
<keyword evidence="5" id="KW-1185">Reference proteome</keyword>
<name>A0A4V1B0J4_9BURK</name>
<dbReference type="PANTHER" id="PTHR14139">
    <property type="entry name" value="CALSYNTENIN"/>
    <property type="match status" value="1"/>
</dbReference>
<feature type="compositionally biased region" description="Low complexity" evidence="1">
    <location>
        <begin position="63"/>
        <end position="118"/>
    </location>
</feature>
<evidence type="ECO:0000313" key="4">
    <source>
        <dbReference type="EMBL" id="QBR02983.1"/>
    </source>
</evidence>
<keyword evidence="2" id="KW-0732">Signal</keyword>
<dbReference type="PANTHER" id="PTHR14139:SF2">
    <property type="entry name" value="CALSYNTENIN-1"/>
    <property type="match status" value="1"/>
</dbReference>
<reference evidence="4 5" key="1">
    <citation type="submission" date="2019-03" db="EMBL/GenBank/DDBJ databases">
        <title>Paraburkholderia sp. 7MH5, isolated from subtropical forest soil.</title>
        <authorList>
            <person name="Gao Z.-H."/>
            <person name="Qiu L.-H."/>
        </authorList>
    </citation>
    <scope>NUCLEOTIDE SEQUENCE [LARGE SCALE GENOMIC DNA]</scope>
    <source>
        <strain evidence="4 5">7MH5</strain>
    </source>
</reference>
<feature type="region of interest" description="Disordered" evidence="1">
    <location>
        <begin position="63"/>
        <end position="138"/>
    </location>
</feature>
<feature type="chain" id="PRO_5020808560" evidence="2">
    <location>
        <begin position="21"/>
        <end position="2974"/>
    </location>
</feature>
<feature type="compositionally biased region" description="Polar residues" evidence="1">
    <location>
        <begin position="119"/>
        <end position="130"/>
    </location>
</feature>
<evidence type="ECO:0000313" key="5">
    <source>
        <dbReference type="Proteomes" id="UP000295727"/>
    </source>
</evidence>
<sequence length="2974" mass="296538">MKFAARLSKLFAGMRTPAMAARSPRAAKPAPLIVALEPRIVYDASAASIGAAAAAAAQHHAGEQAHGASAARDAAATPAALQRDAASGGTPAGAARASGAAAPAHAAHADAPTAAATGQSTGERASTPSTAAVHGLTDAAASAPEKQVVFIDSNVSDYQTLIAGLPPGTQYVMLDSTRDGLAQIAQYLEQHPGVGAIHLVSHGADGEIQVGSTWLNAGDLSAYSAELAQIGAAMKPGGDLLIYGCDVAEYADGKALVQQIASISGLNVAASTDATGAAALGGDWVLEYDAGTVHTPVVFSQAAEQQYGALLGVTDETYDTQIGYVTSGGANGVTSFSLDGITYTMNQPAEFAVDSTTVNQGYPPPLSTGPTDGVLFGNIQSSPMTSMTMALQNGDKMTVQSFDIDLGETSIVSVEALDASGNVLGTVTLNTASNGGNTTFHVDLSSNAAFAGIQSLKFVETDGNPLLPTLNNFAYVENYTPPLIVASGGSTSFVAGDNVISTPVRIDSAVTLTDTSAATAKQGTVSITGNFVSGEDMLGFTGNASLYGDITGSYNAATGVMTLTSASGTATIAQWQSAFRAVTYTDTAVTPYAATRTMSFELTSDANSSSSNTVTKTVTVTDTDQTPIVTTTGGTTIYRTGTAATTIDSRVTVSDLDNSTQASGTVSIGAGFHIGDTLSFTNTSATSFGNITVQSYNAATGVLTLTSTGALATDAQWAHALSAVTFSSTSASYGNRTISFATSDGIKTSVAATDVVDVVNPVQVSADPGSASFVAGDNTASTPVVVDSGLTVSDSATGTLSSATIAITGNYVSSQDVLLFTNNGATMGDITGTYNGTTGVLTLTSASSTATLAQWQSVLDSVQYANSAVTPNNATRTVSFTVVDSLGNTSTTASRTVTVADTDQTPIVTTTGGTTSYVGGATAVTIDGSVRVSDLDNTTQASGTVAITSGFQSGDTLSFSNDNATQFGNITAVYDAGTGVLTLASSGAVATNAQWASALSAVTFSSTSTTPGNRTISFATSDGVKTSAASTDTIDMTGPPVVTTDPGSAAFVAGDNTASTPVAIDSGLTVTDGGAATLGSATVAITGNFHSSEDRLSFTNDGATMGNITGSYNAATGVLTLTSADASATLAQWQGALRAVTYTDTAITPNVATRTISFSVIDGANNASATATRTVTVADTDQSPVVHTTGGTTSYVGGTSAVQIDGGITVTDLDNTTQSSATVSIGTGFHSGDTLSFTNTGSLQFGNIFASYNSATGVLTMVSEGATSSDAQWANALSAVQFSAAASATPGNRTIQFVINDGTENGPVATDTVAVLGPPTITTDPGSASFVAGDNVASTPVTIDSGLNLTDSSAATLASASVAITGNFHGGEDVLAFTNTSLTTYGNIAASYNASTGVLTLTSSGANATLAQWQNALQAVTFTDTAITPNNATRTISFTVVDTSAITSNTATRTVTVTDTDQTPIVTTTGGTTKYAGGTQAMPIDGAITVTDRDNATQASATVSITSGFNIGDTLSFTNTSSSRYGNIVASYDSATGVLTLTSASATATDAQWSEALSAVTFSASASATPGNRTIAFVVNDGIQNSAAASDMVDVTAPPTLTTDAGSASFVAGDNVASTPVTIDPALTLTDGSASTLASVSVALTGNFHGGEDVLGFTNDGATMGNISAAYNATTGVLTLSSTGANATLAQWQAALRSVTYTDTAVTPNAAMRTVSFTAVDGAGVTSNTATRTVTVADTDQTPITTTTGTTKHYVGGTAAVAIDSGIAVTDRDNATQASATVSITSGFNIGDTLSFTNTNAATFGNIVASYDSATGVLTLSSASATATDAQWSEALSAVTFSASASATPGNRTISFTTSDGTKSSAAATDTVALTAPPTLTTDAGSASFVAGDNVTSTPVTIDPALTLTDGSASTLASVSVALTGNFHSGEDVLGFTNDGATMGNISAAYNATTGVLTLSSTGANATLAQWQAALRSVTYTDTAVTPNAATRTMNFTAVDGAGNTSNSATRTVTVADTDQTPITTTTGATKHYVGGTAAVAIDSGITVTDRDNATQASATVSITSGFNIGDTLSFMNTNAATFGNIVASYDSATGVLTLTSASATATDAQWSEALSAVTFSASTGATPGNRTISFVTSDGTKSSAAATDTVALTAPPTLTTDAGSASFVAGDNVASTPVTIDPALTLTDGSASTLASVSVALTGNFHSGEDVLAFTNDGATMGNIAAAYNATTGVLTLSSTGANATLAQWQAALRSVTYTDTAVTPNAATRTVSFTAVDGAGNTSNSATRTVTVADTDQTPIVTATGGAAHYVAGAPATVVNPHMSVTDLDNGTQSSATVAITGNFHGGEDVLAFTNTSSAAYGNISASYDAATGVLTLRSAGSSATDAQWANALSAVTFASSGSHFDNRTISFATNDGTRTSAAASATVIVLDRPHVGTDAGSASFVAADNAPSAPVVVSPGLTLADASSTTLTSATVAITGGFHGGEDVLAFTNDGATMGDIVASYDASAGVLTLHSTSGRATFAQWRAALASVTYADTAVRPDTTTRVISFTVTDGNGAQSSEQSRSVTVADTDQTPLLSVGGSVTFISKSFGTTPVAVAPEVALSDRDPDASLTSAQVTITTGFDPAHDTLAFAGSAATTGNITASYNASTGVLTLSAASGTASLAQWQAALQSVTYADSAQGASGSRTVTFSVSDGVKHSALASNTITIVAGPSGGSPTASLPSQTAEGPMAVSSSSTHASGSDNTAPPYVLDEFDQHVRLGSVPVVPTITFSDPNATHIENPLNSTTVPRFDAAALDAALAPAPLPVDVPVPLPQVSLAVRPDDPFSIDVATLLPPSVALHGTDLTVRLADGRTLPGWIHYDAANGVLRGKLPPGAEDVRIVVRTRDAAGHETRREIVLAPHRHGGAPGGSHGLDHPKAPGHAAARTGAGPGLALAAGPAGKPSLDQQFERARAALHVTRPGAGVRRV</sequence>
<dbReference type="GO" id="GO:0005509">
    <property type="term" value="F:calcium ion binding"/>
    <property type="evidence" value="ECO:0007669"/>
    <property type="project" value="InterPro"/>
</dbReference>
<protein>
    <submittedName>
        <fullName evidence="4">DUF4347 domain-containing protein</fullName>
    </submittedName>
</protein>